<organism evidence="2 3">
    <name type="scientific">Candidatus Competibacter denitrificans Run_A_D11</name>
    <dbReference type="NCBI Taxonomy" id="1400863"/>
    <lineage>
        <taxon>Bacteria</taxon>
        <taxon>Pseudomonadati</taxon>
        <taxon>Pseudomonadota</taxon>
        <taxon>Gammaproteobacteria</taxon>
        <taxon>Candidatus Competibacteraceae</taxon>
        <taxon>Candidatus Competibacter</taxon>
    </lineage>
</organism>
<feature type="domain" description="Nitroreductase" evidence="1">
    <location>
        <begin position="457"/>
        <end position="518"/>
    </location>
</feature>
<dbReference type="EMBL" id="CBTJ020000020">
    <property type="protein sequence ID" value="CDI01466.1"/>
    <property type="molecule type" value="Genomic_DNA"/>
</dbReference>
<evidence type="ECO:0000313" key="3">
    <source>
        <dbReference type="Proteomes" id="UP000035760"/>
    </source>
</evidence>
<gene>
    <name evidence="2" type="ORF">BN873_150254</name>
</gene>
<dbReference type="GO" id="GO:0016491">
    <property type="term" value="F:oxidoreductase activity"/>
    <property type="evidence" value="ECO:0007669"/>
    <property type="project" value="InterPro"/>
</dbReference>
<sequence>MKSKPSDANRSAAVIAYHQASKHHLERYAPGPGGLDWANQPDPFRHFTGAPRIELPLRADSLPTPFEAVRRGERPAPFALERDSLAILFELSLGLSAWKQHGGSRWALRCNPSSGNLHPTEGYLICPTLPGLIAGVYHYLSHDHALEQRAAPGSTSWSSALPGGVVVALSSIHWREAWKYGLRAYRYCQHDGGHAIAAISYAAAALGWRARLLIDWGDDALAGLLGLNRADDFAAAEPEAPEIALWVGPEPSPLDLSANSLADGLTFLGRANRLSHSQREWPGIADIAVAAHRPNVSLTPPFEPPTYPPLSESGCVANAAALIRQRRSATAFDGLTSLPRENWLAMLDALLPRRDVPPLDTWPQRPRVHPLFFVHRIAGISPGLYLLVRSPEVLPQLRAALRGDWEWSLATADLPLYRLTAGDSRDAAQTICCHQEIAADSCFAVGFLTEFADPLHDAPWRYRELFWETGLLGQILYLEAEASGLRATGIGCFFDDALHRLLGLDGLAWQSLYHFTVGGPVEDRHLQTLPPYAHLHRFS</sequence>
<protein>
    <submittedName>
        <fullName evidence="2">SagB-type dehydrogenase domain protein</fullName>
    </submittedName>
</protein>
<dbReference type="Gene3D" id="3.40.109.10">
    <property type="entry name" value="NADH Oxidase"/>
    <property type="match status" value="2"/>
</dbReference>
<dbReference type="PANTHER" id="PTHR42741">
    <property type="entry name" value="NITROREDUCTASE FAMILY PROTEIN"/>
    <property type="match status" value="1"/>
</dbReference>
<dbReference type="Proteomes" id="UP000035760">
    <property type="component" value="Unassembled WGS sequence"/>
</dbReference>
<dbReference type="OrthoDB" id="9801593at2"/>
<evidence type="ECO:0000259" key="1">
    <source>
        <dbReference type="Pfam" id="PF00881"/>
    </source>
</evidence>
<keyword evidence="3" id="KW-1185">Reference proteome</keyword>
<proteinExistence type="predicted"/>
<name>W6M1Z0_9GAMM</name>
<comment type="caution">
    <text evidence="2">The sequence shown here is derived from an EMBL/GenBank/DDBJ whole genome shotgun (WGS) entry which is preliminary data.</text>
</comment>
<dbReference type="SUPFAM" id="SSF55469">
    <property type="entry name" value="FMN-dependent nitroreductase-like"/>
    <property type="match status" value="2"/>
</dbReference>
<dbReference type="Pfam" id="PF00881">
    <property type="entry name" value="Nitroreductase"/>
    <property type="match status" value="1"/>
</dbReference>
<reference evidence="2" key="1">
    <citation type="submission" date="2013-07" db="EMBL/GenBank/DDBJ databases">
        <authorList>
            <person name="McIlroy S."/>
        </authorList>
    </citation>
    <scope>NUCLEOTIDE SEQUENCE [LARGE SCALE GENOMIC DNA]</scope>
    <source>
        <strain evidence="2">Run_A_D11</strain>
    </source>
</reference>
<reference evidence="2" key="2">
    <citation type="submission" date="2014-03" db="EMBL/GenBank/DDBJ databases">
        <title>Candidatus Competibacter-lineage genomes retrieved from metagenomes reveal functional metabolic diversity.</title>
        <authorList>
            <person name="McIlroy S.J."/>
            <person name="Albertsen M."/>
            <person name="Andresen E.K."/>
            <person name="Saunders A.M."/>
            <person name="Kristiansen R."/>
            <person name="Stokholm-Bjerregaard M."/>
            <person name="Nielsen K.L."/>
            <person name="Nielsen P.H."/>
        </authorList>
    </citation>
    <scope>NUCLEOTIDE SEQUENCE</scope>
    <source>
        <strain evidence="2">Run_A_D11</strain>
    </source>
</reference>
<dbReference type="InterPro" id="IPR029479">
    <property type="entry name" value="Nitroreductase"/>
</dbReference>
<dbReference type="CDD" id="cd02142">
    <property type="entry name" value="McbC_SagB-like_oxidoreductase"/>
    <property type="match status" value="1"/>
</dbReference>
<evidence type="ECO:0000313" key="2">
    <source>
        <dbReference type="EMBL" id="CDI01466.1"/>
    </source>
</evidence>
<dbReference type="InterPro" id="IPR000415">
    <property type="entry name" value="Nitroreductase-like"/>
</dbReference>
<dbReference type="RefSeq" id="WP_048670603.1">
    <property type="nucleotide sequence ID" value="NZ_CBTJ020000020.1"/>
</dbReference>
<dbReference type="PANTHER" id="PTHR42741:SF3">
    <property type="entry name" value="NITROREDUCTASE FAMILY PROTEIN"/>
    <property type="match status" value="1"/>
</dbReference>
<dbReference type="STRING" id="1400863.BN873_150254"/>
<dbReference type="AlphaFoldDB" id="W6M1Z0"/>
<accession>W6M1Z0</accession>